<dbReference type="Gene3D" id="2.170.130.10">
    <property type="entry name" value="TonB-dependent receptor, plug domain"/>
    <property type="match status" value="1"/>
</dbReference>
<dbReference type="InterPro" id="IPR023996">
    <property type="entry name" value="TonB-dep_OMP_SusC/RagA"/>
</dbReference>
<keyword evidence="8" id="KW-1133">Transmembrane helix</keyword>
<evidence type="ECO:0000256" key="5">
    <source>
        <dbReference type="ARBA" id="ARBA00023136"/>
    </source>
</evidence>
<dbReference type="InterPro" id="IPR023997">
    <property type="entry name" value="TonB-dep_OMP_SusC/RagA_CS"/>
</dbReference>
<dbReference type="InterPro" id="IPR011662">
    <property type="entry name" value="Secretin/TonB_short_N"/>
</dbReference>
<accession>A0ABW5N309</accession>
<comment type="subcellular location">
    <subcellularLocation>
        <location evidence="1 7">Cell outer membrane</location>
        <topology evidence="1 7">Multi-pass membrane protein</topology>
    </subcellularLocation>
</comment>
<sequence>MNKKSKPVLFISKKELNKLLLSMIKIYVLCLCFGLSSIYAKSTYGQDKINLEAKNLSIEDFFKEIEKKSNFIFFYNDNITDYKKRISINAKKESISSILSRVLTDKNLAFKIIERQIIVTKEARKAKRQTVARGKITDTKGIPLPGVTIVIEGTNKGTTSDFDGNYEIPVSKGQTLVFSFLGVKTKKVIVGDSLTINVTMEDDVEDLDEVVITGYQNIKKVFFTGASQSLKTEDIKLEGVPDVARSLEGRAAGVSVQNVTGTFGATPKITIRGSSSILGDTKPIWIVDGAIQEEIINLSLNDLVSGDTNTLLSSAVAGLNASDIASIEILKDASATALYGARALNGVVVITTKSGKRNQKTNISYSAEYAIRPIPKYSQYDLLNSQETVSIYRELESKGFLSLPQSLQGRFGGIYNIMYNRINTFDPATNSFLLENTPEAKARFLQQFELSNTNWFKTLFRETPTQSHSLSFSGGGENSAQYASIGYYADPGWTIADRVRRLTGNIRNTYFLNDNYKATVLLQGSFRDQNAPGAFDRQTDVVNGGFNRDFDINPFSYALNTSRAIRPRDNNGNLEYTRYNWAPFNILNELENNTTELTVLDLKFQGEFEAKLTDELKYNFLGTARYATSTNEHKVRENSNVAGAYRANETTIVEDQNTFLFNDPENPNARPQVVLPSGGIYTRRENKIVTYNFRNTLDFNKELSDRSDLRVYLGQEFRYANREQSFNRGFGYQFSKGGVPFTDPDIITKLILDGGNYFGLNQSRERGVTFFTTATYAFDKKYIINVTGNYEGSNRAGESASTRWLPTYNIGGKWNIDQESFMQDVSWISKLAIRPSYGLVGLLADNVSNNLPVFRNVITDRFNPSTRENAINIEDLQNTELTWEKTFEFNLGLEAGFFNNRISFVADAYSRKGEDLIDVVRTSGIGGERLKLANNATMNTKGLEFQLNTENIVTPNFKWNTTINLSYFDQEITELQQKPNVLDLVSSTGGNAIGFPRGALFSFQFDKLDDRGLPNFIFNDDRDPVTGIDFQEIEDIQDYLKYEGSIEPNFTGGISNNFSYKNWNLSFFATFSAGNKIRLHPYYSSNYTDLSVFPKEFTDRWLAPGDENRTTIPVIPSQRLINEVGVNEIRRAYNAYNFSSERIADGGFVRMKNISLSYAFSKEALDLIHLSTLKLTFQATNPFLIYSDKKLQGQDPEFFRTGGVSYPVAKQYTFSLNLGF</sequence>
<feature type="domain" description="Secretin/TonB short N-terminal" evidence="9">
    <location>
        <begin position="71"/>
        <end position="122"/>
    </location>
</feature>
<dbReference type="SUPFAM" id="SSF49464">
    <property type="entry name" value="Carboxypeptidase regulatory domain-like"/>
    <property type="match status" value="1"/>
</dbReference>
<evidence type="ECO:0000256" key="3">
    <source>
        <dbReference type="ARBA" id="ARBA00022452"/>
    </source>
</evidence>
<keyword evidence="6 7" id="KW-0998">Cell outer membrane</keyword>
<evidence type="ECO:0000256" key="7">
    <source>
        <dbReference type="PROSITE-ProRule" id="PRU01360"/>
    </source>
</evidence>
<keyword evidence="11" id="KW-1185">Reference proteome</keyword>
<feature type="transmembrane region" description="Helical" evidence="8">
    <location>
        <begin position="20"/>
        <end position="40"/>
    </location>
</feature>
<dbReference type="Pfam" id="PF13715">
    <property type="entry name" value="CarbopepD_reg_2"/>
    <property type="match status" value="1"/>
</dbReference>
<keyword evidence="5 7" id="KW-0472">Membrane</keyword>
<dbReference type="Gene3D" id="2.60.40.1120">
    <property type="entry name" value="Carboxypeptidase-like, regulatory domain"/>
    <property type="match status" value="1"/>
</dbReference>
<dbReference type="SMART" id="SM00965">
    <property type="entry name" value="STN"/>
    <property type="match status" value="1"/>
</dbReference>
<name>A0ABW5N309_9FLAO</name>
<evidence type="ECO:0000256" key="6">
    <source>
        <dbReference type="ARBA" id="ARBA00023237"/>
    </source>
</evidence>
<comment type="similarity">
    <text evidence="7">Belongs to the TonB-dependent receptor family.</text>
</comment>
<keyword evidence="2 7" id="KW-0813">Transport</keyword>
<keyword evidence="4 7" id="KW-0812">Transmembrane</keyword>
<dbReference type="Gene3D" id="2.40.170.20">
    <property type="entry name" value="TonB-dependent receptor, beta-barrel domain"/>
    <property type="match status" value="1"/>
</dbReference>
<gene>
    <name evidence="10" type="ORF">ACFSTE_01630</name>
</gene>
<dbReference type="Pfam" id="PF07715">
    <property type="entry name" value="Plug"/>
    <property type="match status" value="1"/>
</dbReference>
<evidence type="ECO:0000259" key="9">
    <source>
        <dbReference type="SMART" id="SM00965"/>
    </source>
</evidence>
<dbReference type="InterPro" id="IPR012910">
    <property type="entry name" value="Plug_dom"/>
</dbReference>
<dbReference type="EMBL" id="JBHULX010000001">
    <property type="protein sequence ID" value="MFD2589513.1"/>
    <property type="molecule type" value="Genomic_DNA"/>
</dbReference>
<dbReference type="PROSITE" id="PS52016">
    <property type="entry name" value="TONB_DEPENDENT_REC_3"/>
    <property type="match status" value="1"/>
</dbReference>
<evidence type="ECO:0000256" key="8">
    <source>
        <dbReference type="SAM" id="Phobius"/>
    </source>
</evidence>
<dbReference type="InterPro" id="IPR008969">
    <property type="entry name" value="CarboxyPept-like_regulatory"/>
</dbReference>
<comment type="caution">
    <text evidence="10">The sequence shown here is derived from an EMBL/GenBank/DDBJ whole genome shotgun (WGS) entry which is preliminary data.</text>
</comment>
<dbReference type="InterPro" id="IPR039426">
    <property type="entry name" value="TonB-dep_rcpt-like"/>
</dbReference>
<dbReference type="RefSeq" id="WP_378258118.1">
    <property type="nucleotide sequence ID" value="NZ_JBHSJV010000001.1"/>
</dbReference>
<evidence type="ECO:0000256" key="1">
    <source>
        <dbReference type="ARBA" id="ARBA00004571"/>
    </source>
</evidence>
<dbReference type="InterPro" id="IPR037066">
    <property type="entry name" value="Plug_dom_sf"/>
</dbReference>
<evidence type="ECO:0000256" key="4">
    <source>
        <dbReference type="ARBA" id="ARBA00022692"/>
    </source>
</evidence>
<evidence type="ECO:0000313" key="10">
    <source>
        <dbReference type="EMBL" id="MFD2589513.1"/>
    </source>
</evidence>
<dbReference type="NCBIfam" id="TIGR04057">
    <property type="entry name" value="SusC_RagA_signa"/>
    <property type="match status" value="1"/>
</dbReference>
<organism evidence="10 11">
    <name type="scientific">Aquimarina hainanensis</name>
    <dbReference type="NCBI Taxonomy" id="1578017"/>
    <lineage>
        <taxon>Bacteria</taxon>
        <taxon>Pseudomonadati</taxon>
        <taxon>Bacteroidota</taxon>
        <taxon>Flavobacteriia</taxon>
        <taxon>Flavobacteriales</taxon>
        <taxon>Flavobacteriaceae</taxon>
        <taxon>Aquimarina</taxon>
    </lineage>
</organism>
<evidence type="ECO:0000313" key="11">
    <source>
        <dbReference type="Proteomes" id="UP001597459"/>
    </source>
</evidence>
<protein>
    <submittedName>
        <fullName evidence="10">SusC/RagA family TonB-linked outer membrane protein</fullName>
    </submittedName>
</protein>
<reference evidence="11" key="1">
    <citation type="journal article" date="2019" name="Int. J. Syst. Evol. Microbiol.">
        <title>The Global Catalogue of Microorganisms (GCM) 10K type strain sequencing project: providing services to taxonomists for standard genome sequencing and annotation.</title>
        <authorList>
            <consortium name="The Broad Institute Genomics Platform"/>
            <consortium name="The Broad Institute Genome Sequencing Center for Infectious Disease"/>
            <person name="Wu L."/>
            <person name="Ma J."/>
        </authorList>
    </citation>
    <scope>NUCLEOTIDE SEQUENCE [LARGE SCALE GENOMIC DNA]</scope>
    <source>
        <strain evidence="11">KCTC 42423</strain>
    </source>
</reference>
<dbReference type="Proteomes" id="UP001597459">
    <property type="component" value="Unassembled WGS sequence"/>
</dbReference>
<proteinExistence type="inferred from homology"/>
<evidence type="ECO:0000256" key="2">
    <source>
        <dbReference type="ARBA" id="ARBA00022448"/>
    </source>
</evidence>
<dbReference type="NCBIfam" id="TIGR04056">
    <property type="entry name" value="OMP_RagA_SusC"/>
    <property type="match status" value="1"/>
</dbReference>
<dbReference type="InterPro" id="IPR036942">
    <property type="entry name" value="Beta-barrel_TonB_sf"/>
</dbReference>
<keyword evidence="3 7" id="KW-1134">Transmembrane beta strand</keyword>
<dbReference type="SUPFAM" id="SSF56935">
    <property type="entry name" value="Porins"/>
    <property type="match status" value="1"/>
</dbReference>